<keyword evidence="2" id="KW-1185">Reference proteome</keyword>
<organism evidence="1 2">
    <name type="scientific">Nocardia uniformis</name>
    <dbReference type="NCBI Taxonomy" id="53432"/>
    <lineage>
        <taxon>Bacteria</taxon>
        <taxon>Bacillati</taxon>
        <taxon>Actinomycetota</taxon>
        <taxon>Actinomycetes</taxon>
        <taxon>Mycobacteriales</taxon>
        <taxon>Nocardiaceae</taxon>
        <taxon>Nocardia</taxon>
    </lineage>
</organism>
<dbReference type="RefSeq" id="WP_067526906.1">
    <property type="nucleotide sequence ID" value="NZ_JABELX010000001.1"/>
</dbReference>
<name>A0A849BXX0_9NOCA</name>
<dbReference type="AlphaFoldDB" id="A0A849BXX0"/>
<evidence type="ECO:0000313" key="2">
    <source>
        <dbReference type="Proteomes" id="UP000586827"/>
    </source>
</evidence>
<dbReference type="Proteomes" id="UP000586827">
    <property type="component" value="Unassembled WGS sequence"/>
</dbReference>
<proteinExistence type="predicted"/>
<accession>A0A849BXX0</accession>
<protein>
    <submittedName>
        <fullName evidence="1">Uncharacterized protein</fullName>
    </submittedName>
</protein>
<dbReference type="EMBL" id="JABELX010000001">
    <property type="protein sequence ID" value="NNH69120.1"/>
    <property type="molecule type" value="Genomic_DNA"/>
</dbReference>
<comment type="caution">
    <text evidence="1">The sequence shown here is derived from an EMBL/GenBank/DDBJ whole genome shotgun (WGS) entry which is preliminary data.</text>
</comment>
<gene>
    <name evidence="1" type="ORF">HLB23_04410</name>
</gene>
<evidence type="ECO:0000313" key="1">
    <source>
        <dbReference type="EMBL" id="NNH69120.1"/>
    </source>
</evidence>
<reference evidence="1 2" key="1">
    <citation type="submission" date="2020-05" db="EMBL/GenBank/DDBJ databases">
        <title>MicrobeNet Type strains.</title>
        <authorList>
            <person name="Nicholson A.C."/>
        </authorList>
    </citation>
    <scope>NUCLEOTIDE SEQUENCE [LARGE SCALE GENOMIC DNA]</scope>
    <source>
        <strain evidence="1 2">JCM 3224</strain>
    </source>
</reference>
<sequence length="407" mass="43445">MSDLVTRAQTILLARTLHVPAERLAHLEKLGAASLHELQERMASVIFARHNATFSRLSLLVPVVPLSISLPLVQRLVPPMMAGRAAGAIGVDHPRKAAEAVGMLSPGYAADGAPYMDPHTVGQLADVAPPEPVVEIVNEILRRKDYVTAGPFLAYATPRLIEAVEVGVHDDEGMIRSAAYSYSGAAVSAILRHLLAGPNQRIPRLVRAILDGSDELKLAALSVFTRTEPDVIPALGDIIFDLGSTAEITDLIKVFLDAEAAPETLRFTAHLSATALDMLAANPILRDPAAITALVAALDGCTETDLWRGLLSVAERVEPDIARRIGTQVAAFDTATLTELPPIVTDTGQWPSLLRVLAAAEADAQSRVGEIWSTLPEAQRRELEGRIADLGIEEALAALSATLHLVH</sequence>